<reference evidence="1" key="2">
    <citation type="submission" date="2012-12" db="EMBL/GenBank/DDBJ databases">
        <authorList>
            <consortium name="WormBase Consortium"/>
            <person name="Ghedin E."/>
            <person name="Paulini M."/>
        </authorList>
    </citation>
    <scope>NUCLEOTIDE SEQUENCE</scope>
    <source>
        <strain evidence="1">FR3</strain>
    </source>
</reference>
<reference evidence="1" key="1">
    <citation type="journal article" date="2007" name="Science">
        <title>Draft genome of the filarial nematode parasite Brugia malayi.</title>
        <authorList>
            <person name="Ghedin E."/>
            <person name="Wang S."/>
            <person name="Spiro D."/>
            <person name="Caler E."/>
            <person name="Zhao Q."/>
            <person name="Crabtree J."/>
            <person name="Allen J.E."/>
            <person name="Delcher A.L."/>
            <person name="Guiliano D.B."/>
            <person name="Miranda-Saavedra D."/>
            <person name="Angiuoli S.V."/>
            <person name="Creasy T."/>
            <person name="Amedeo P."/>
            <person name="Haas B."/>
            <person name="El-Sayed N.M."/>
            <person name="Wortman J.R."/>
            <person name="Feldblyum T."/>
            <person name="Tallon L."/>
            <person name="Schatz M."/>
            <person name="Shumway M."/>
            <person name="Koo H."/>
            <person name="Salzberg S.L."/>
            <person name="Schobel S."/>
            <person name="Pertea M."/>
            <person name="Pop M."/>
            <person name="White O."/>
            <person name="Barton G.J."/>
            <person name="Carlow C.K."/>
            <person name="Crawford M.J."/>
            <person name="Daub J."/>
            <person name="Dimmic M.W."/>
            <person name="Estes C.F."/>
            <person name="Foster J.M."/>
            <person name="Ganatra M."/>
            <person name="Gregory W.F."/>
            <person name="Johnson N.M."/>
            <person name="Jin J."/>
            <person name="Komuniecki R."/>
            <person name="Korf I."/>
            <person name="Kumar S."/>
            <person name="Laney S."/>
            <person name="Li B.W."/>
            <person name="Li W."/>
            <person name="Lindblom T.H."/>
            <person name="Lustigman S."/>
            <person name="Ma D."/>
            <person name="Maina C.V."/>
            <person name="Martin D.M."/>
            <person name="McCarter J.P."/>
            <person name="McReynolds L."/>
            <person name="Mitreva M."/>
            <person name="Nutman T.B."/>
            <person name="Parkinson J."/>
            <person name="Peregrin-Alvarez J.M."/>
            <person name="Poole C."/>
            <person name="Ren Q."/>
            <person name="Saunders L."/>
            <person name="Sluder A.E."/>
            <person name="Smith K."/>
            <person name="Stanke M."/>
            <person name="Unnasch T.R."/>
            <person name="Ware J."/>
            <person name="Wei A.D."/>
            <person name="Weil G."/>
            <person name="Williams D.J."/>
            <person name="Zhang Y."/>
            <person name="Williams S.A."/>
            <person name="Fraser-Liggett C."/>
            <person name="Slatko B."/>
            <person name="Blaxter M.L."/>
            <person name="Scott A.L."/>
        </authorList>
    </citation>
    <scope>NUCLEOTIDE SEQUENCE</scope>
    <source>
        <strain evidence="1">FR3</strain>
    </source>
</reference>
<sequence>MWVFHHVHVVTGEARAEHRSPKTRVTGACVSCHVGAGNRTQYVRISRSWYAAHLQRQQQWP</sequence>
<gene>
    <name evidence="1" type="primary">Bm11760</name>
    <name evidence="1" type="ORF">BM_Bm11760</name>
</gene>
<name>A0A1I9GA05_BRUMA</name>
<proteinExistence type="predicted"/>
<evidence type="ECO:0000313" key="1">
    <source>
        <dbReference type="EMBL" id="CDQ07471.1"/>
    </source>
</evidence>
<protein>
    <submittedName>
        <fullName evidence="1">Bm11760</fullName>
    </submittedName>
</protein>
<dbReference type="AlphaFoldDB" id="A0A1I9GA05"/>
<accession>A0A1I9GA05</accession>
<organism evidence="1">
    <name type="scientific">Brugia malayi</name>
    <name type="common">Filarial nematode worm</name>
    <dbReference type="NCBI Taxonomy" id="6279"/>
    <lineage>
        <taxon>Eukaryota</taxon>
        <taxon>Metazoa</taxon>
        <taxon>Ecdysozoa</taxon>
        <taxon>Nematoda</taxon>
        <taxon>Chromadorea</taxon>
        <taxon>Rhabditida</taxon>
        <taxon>Spirurina</taxon>
        <taxon>Spiruromorpha</taxon>
        <taxon>Filarioidea</taxon>
        <taxon>Onchocercidae</taxon>
        <taxon>Brugia</taxon>
    </lineage>
</organism>
<dbReference type="EMBL" id="LN860251">
    <property type="protein sequence ID" value="CDQ07471.1"/>
    <property type="molecule type" value="Genomic_DNA"/>
</dbReference>